<dbReference type="SUPFAM" id="SSF53613">
    <property type="entry name" value="Ribokinase-like"/>
    <property type="match status" value="1"/>
</dbReference>
<dbReference type="Proteomes" id="UP000245921">
    <property type="component" value="Unassembled WGS sequence"/>
</dbReference>
<accession>A0AA45C7U4</accession>
<dbReference type="Pfam" id="PF00294">
    <property type="entry name" value="PfkB"/>
    <property type="match status" value="1"/>
</dbReference>
<dbReference type="InterPro" id="IPR029056">
    <property type="entry name" value="Ribokinase-like"/>
</dbReference>
<keyword evidence="3" id="KW-0547">Nucleotide-binding</keyword>
<protein>
    <submittedName>
        <fullName evidence="8">Fructose-1-phosphate kinase</fullName>
    </submittedName>
</protein>
<evidence type="ECO:0000256" key="4">
    <source>
        <dbReference type="ARBA" id="ARBA00022777"/>
    </source>
</evidence>
<dbReference type="GO" id="GO:0005829">
    <property type="term" value="C:cytosol"/>
    <property type="evidence" value="ECO:0007669"/>
    <property type="project" value="TreeGrafter"/>
</dbReference>
<keyword evidence="2 6" id="KW-0808">Transferase</keyword>
<keyword evidence="5" id="KW-0067">ATP-binding</keyword>
<dbReference type="PANTHER" id="PTHR46566:SF2">
    <property type="entry name" value="ATP-DEPENDENT 6-PHOSPHOFRUCTOKINASE ISOZYME 2"/>
    <property type="match status" value="1"/>
</dbReference>
<dbReference type="CDD" id="cd01164">
    <property type="entry name" value="FruK_PfkB_like"/>
    <property type="match status" value="1"/>
</dbReference>
<evidence type="ECO:0000313" key="9">
    <source>
        <dbReference type="Proteomes" id="UP000245921"/>
    </source>
</evidence>
<name>A0AA45C7U4_9BACT</name>
<dbReference type="PANTHER" id="PTHR46566">
    <property type="entry name" value="1-PHOSPHOFRUCTOKINASE-RELATED"/>
    <property type="match status" value="1"/>
</dbReference>
<sequence length="302" mass="33610">MIITLTLNPAFDKTIEVKSLKKGDLNKIDKENIDIGGKGINVSKVFDALGIPNISIIFAGEKNIKEFESKLKKVINNYEIILNKDVHTRENIKIFDKKTQKITELNSKGEIKNLNSLKQLLDKLDSTLQNGDILILSGSTPNNCPKDIYSKIIKKAKEKNVYVVLDTSGENLEYGLKASPNLIKPNIKELEEIEKNSKNDLNNMLNSNINILLSNGENGFNYISKTLKLKIEPFKLNVKSTVGAGDSLLAGFIYGIYNNKSLEESLIMARACASAKVVTEGTKNIKKEKILAYIKEGGINYE</sequence>
<evidence type="ECO:0000313" key="8">
    <source>
        <dbReference type="EMBL" id="PWJ95512.1"/>
    </source>
</evidence>
<organism evidence="8 9">
    <name type="scientific">Oceanotoga teriensis</name>
    <dbReference type="NCBI Taxonomy" id="515440"/>
    <lineage>
        <taxon>Bacteria</taxon>
        <taxon>Thermotogati</taxon>
        <taxon>Thermotogota</taxon>
        <taxon>Thermotogae</taxon>
        <taxon>Petrotogales</taxon>
        <taxon>Petrotogaceae</taxon>
        <taxon>Oceanotoga</taxon>
    </lineage>
</organism>
<dbReference type="Gene3D" id="3.40.1190.20">
    <property type="match status" value="1"/>
</dbReference>
<evidence type="ECO:0000259" key="7">
    <source>
        <dbReference type="Pfam" id="PF00294"/>
    </source>
</evidence>
<dbReference type="InterPro" id="IPR002173">
    <property type="entry name" value="Carboh/pur_kinase_PfkB_CS"/>
</dbReference>
<dbReference type="NCBIfam" id="TIGR03168">
    <property type="entry name" value="1-PFK"/>
    <property type="match status" value="1"/>
</dbReference>
<gene>
    <name evidence="8" type="ORF">C7380_105142</name>
</gene>
<dbReference type="EMBL" id="QGGI01000005">
    <property type="protein sequence ID" value="PWJ95512.1"/>
    <property type="molecule type" value="Genomic_DNA"/>
</dbReference>
<evidence type="ECO:0000256" key="3">
    <source>
        <dbReference type="ARBA" id="ARBA00022741"/>
    </source>
</evidence>
<dbReference type="RefSeq" id="WP_109604420.1">
    <property type="nucleotide sequence ID" value="NZ_JAMHJO010000003.1"/>
</dbReference>
<comment type="similarity">
    <text evidence="1">Belongs to the carbohydrate kinase PfkB family.</text>
</comment>
<evidence type="ECO:0000256" key="1">
    <source>
        <dbReference type="ARBA" id="ARBA00010688"/>
    </source>
</evidence>
<feature type="domain" description="Carbohydrate kinase PfkB" evidence="7">
    <location>
        <begin position="7"/>
        <end position="284"/>
    </location>
</feature>
<dbReference type="GO" id="GO:0008443">
    <property type="term" value="F:phosphofructokinase activity"/>
    <property type="evidence" value="ECO:0007669"/>
    <property type="project" value="TreeGrafter"/>
</dbReference>
<dbReference type="GO" id="GO:0005524">
    <property type="term" value="F:ATP binding"/>
    <property type="evidence" value="ECO:0007669"/>
    <property type="project" value="UniProtKB-KW"/>
</dbReference>
<evidence type="ECO:0000256" key="6">
    <source>
        <dbReference type="PIRNR" id="PIRNR000535"/>
    </source>
</evidence>
<dbReference type="InterPro" id="IPR017583">
    <property type="entry name" value="Tagatose/fructose_Pkinase"/>
</dbReference>
<evidence type="ECO:0000256" key="5">
    <source>
        <dbReference type="ARBA" id="ARBA00022840"/>
    </source>
</evidence>
<evidence type="ECO:0000256" key="2">
    <source>
        <dbReference type="ARBA" id="ARBA00022679"/>
    </source>
</evidence>
<dbReference type="AlphaFoldDB" id="A0AA45C7U4"/>
<comment type="caution">
    <text evidence="8">The sequence shown here is derived from an EMBL/GenBank/DDBJ whole genome shotgun (WGS) entry which is preliminary data.</text>
</comment>
<proteinExistence type="inferred from homology"/>
<reference evidence="8 9" key="1">
    <citation type="submission" date="2018-05" db="EMBL/GenBank/DDBJ databases">
        <title>Genomic Encyclopedia of Type Strains, Phase IV (KMG-IV): sequencing the most valuable type-strain genomes for metagenomic binning, comparative biology and taxonomic classification.</title>
        <authorList>
            <person name="Goeker M."/>
        </authorList>
    </citation>
    <scope>NUCLEOTIDE SEQUENCE [LARGE SCALE GENOMIC DNA]</scope>
    <source>
        <strain evidence="8 9">DSM 24906</strain>
    </source>
</reference>
<keyword evidence="4 8" id="KW-0418">Kinase</keyword>
<keyword evidence="9" id="KW-1185">Reference proteome</keyword>
<dbReference type="PROSITE" id="PS00584">
    <property type="entry name" value="PFKB_KINASES_2"/>
    <property type="match status" value="1"/>
</dbReference>
<dbReference type="InterPro" id="IPR011611">
    <property type="entry name" value="PfkB_dom"/>
</dbReference>
<dbReference type="PIRSF" id="PIRSF000535">
    <property type="entry name" value="1PFK/6PFK/LacC"/>
    <property type="match status" value="1"/>
</dbReference>